<comment type="similarity">
    <text evidence="1">Belongs to the sigma-70 factor family. ECF subfamily.</text>
</comment>
<dbReference type="SUPFAM" id="SSF88946">
    <property type="entry name" value="Sigma2 domain of RNA polymerase sigma factors"/>
    <property type="match status" value="1"/>
</dbReference>
<dbReference type="PATRIC" id="fig|1297742.4.peg.5267"/>
<dbReference type="Gene3D" id="1.10.10.10">
    <property type="entry name" value="Winged helix-like DNA-binding domain superfamily/Winged helix DNA-binding domain"/>
    <property type="match status" value="1"/>
</dbReference>
<dbReference type="Pfam" id="PF04542">
    <property type="entry name" value="Sigma70_r2"/>
    <property type="match status" value="1"/>
</dbReference>
<organism evidence="8 9">
    <name type="scientific">Pseudomyxococcus hansupus</name>
    <dbReference type="NCBI Taxonomy" id="1297742"/>
    <lineage>
        <taxon>Bacteria</taxon>
        <taxon>Pseudomonadati</taxon>
        <taxon>Myxococcota</taxon>
        <taxon>Myxococcia</taxon>
        <taxon>Myxococcales</taxon>
        <taxon>Cystobacterineae</taxon>
        <taxon>Myxococcaceae</taxon>
        <taxon>Pseudomyxococcus</taxon>
    </lineage>
</organism>
<accession>A0A0H4WXZ1</accession>
<dbReference type="InterPro" id="IPR014284">
    <property type="entry name" value="RNA_pol_sigma-70_dom"/>
</dbReference>
<dbReference type="InterPro" id="IPR036388">
    <property type="entry name" value="WH-like_DNA-bd_sf"/>
</dbReference>
<dbReference type="GO" id="GO:0016987">
    <property type="term" value="F:sigma factor activity"/>
    <property type="evidence" value="ECO:0007669"/>
    <property type="project" value="UniProtKB-KW"/>
</dbReference>
<dbReference type="GO" id="GO:0006352">
    <property type="term" value="P:DNA-templated transcription initiation"/>
    <property type="evidence" value="ECO:0007669"/>
    <property type="project" value="InterPro"/>
</dbReference>
<dbReference type="InterPro" id="IPR007627">
    <property type="entry name" value="RNA_pol_sigma70_r2"/>
</dbReference>
<keyword evidence="2" id="KW-0805">Transcription regulation</keyword>
<dbReference type="GO" id="GO:0003677">
    <property type="term" value="F:DNA binding"/>
    <property type="evidence" value="ECO:0007669"/>
    <property type="project" value="UniProtKB-KW"/>
</dbReference>
<keyword evidence="4" id="KW-0238">DNA-binding</keyword>
<keyword evidence="9" id="KW-1185">Reference proteome</keyword>
<dbReference type="OrthoDB" id="270156at2"/>
<feature type="domain" description="RNA polymerase sigma factor 70 region 4 type 2" evidence="7">
    <location>
        <begin position="113"/>
        <end position="158"/>
    </location>
</feature>
<evidence type="ECO:0000313" key="9">
    <source>
        <dbReference type="Proteomes" id="UP000009026"/>
    </source>
</evidence>
<evidence type="ECO:0000256" key="2">
    <source>
        <dbReference type="ARBA" id="ARBA00023015"/>
    </source>
</evidence>
<dbReference type="SUPFAM" id="SSF88659">
    <property type="entry name" value="Sigma3 and sigma4 domains of RNA polymerase sigma factors"/>
    <property type="match status" value="1"/>
</dbReference>
<dbReference type="RefSeq" id="WP_002633066.1">
    <property type="nucleotide sequence ID" value="NZ_CP012109.1"/>
</dbReference>
<dbReference type="PANTHER" id="PTHR43133">
    <property type="entry name" value="RNA POLYMERASE ECF-TYPE SIGMA FACTO"/>
    <property type="match status" value="1"/>
</dbReference>
<dbReference type="AlphaFoldDB" id="A0A0H4WXZ1"/>
<evidence type="ECO:0000256" key="1">
    <source>
        <dbReference type="ARBA" id="ARBA00010641"/>
    </source>
</evidence>
<proteinExistence type="inferred from homology"/>
<dbReference type="InterPro" id="IPR039425">
    <property type="entry name" value="RNA_pol_sigma-70-like"/>
</dbReference>
<evidence type="ECO:0000256" key="5">
    <source>
        <dbReference type="ARBA" id="ARBA00023163"/>
    </source>
</evidence>
<evidence type="ECO:0000256" key="3">
    <source>
        <dbReference type="ARBA" id="ARBA00023082"/>
    </source>
</evidence>
<sequence>MSKPESEVEQTEGYYRRYGEAVHRRCLRLLGDEALAWDSTQEVFLRVHANLKPLRAAGSPLSWLLTVTDRQCFSVLRRRRTEATFALTRLAPPPEASASPEAALERLLVEADLVRRVLAHCPEDVQRVVAHRFIDELEQEQIATLLDVSRKTVQRKLQTFFDTARRLLDVAPRPAPRKGTASA</sequence>
<dbReference type="EMBL" id="CP012109">
    <property type="protein sequence ID" value="AKQ68276.1"/>
    <property type="molecule type" value="Genomic_DNA"/>
</dbReference>
<reference evidence="8 9" key="1">
    <citation type="journal article" date="2016" name="PLoS ONE">
        <title>Complete Genome Sequence and Comparative Genomics of a Novel Myxobacterium Myxococcus hansupus.</title>
        <authorList>
            <person name="Sharma G."/>
            <person name="Narwani T."/>
            <person name="Subramanian S."/>
        </authorList>
    </citation>
    <scope>NUCLEOTIDE SEQUENCE [LARGE SCALE GENOMIC DNA]</scope>
    <source>
        <strain evidence="9">mixupus</strain>
    </source>
</reference>
<gene>
    <name evidence="8" type="ORF">A176_005188</name>
</gene>
<dbReference type="KEGG" id="mym:A176_005188"/>
<dbReference type="Gene3D" id="1.10.1740.10">
    <property type="match status" value="1"/>
</dbReference>
<dbReference type="InterPro" id="IPR013325">
    <property type="entry name" value="RNA_pol_sigma_r2"/>
</dbReference>
<dbReference type="InterPro" id="IPR013324">
    <property type="entry name" value="RNA_pol_sigma_r3/r4-like"/>
</dbReference>
<keyword evidence="3" id="KW-0731">Sigma factor</keyword>
<dbReference type="PANTHER" id="PTHR43133:SF8">
    <property type="entry name" value="RNA POLYMERASE SIGMA FACTOR HI_1459-RELATED"/>
    <property type="match status" value="1"/>
</dbReference>
<protein>
    <submittedName>
        <fullName evidence="8">RNA polymerase sigma factor SigW</fullName>
    </submittedName>
</protein>
<dbReference type="InterPro" id="IPR013249">
    <property type="entry name" value="RNA_pol_sigma70_r4_t2"/>
</dbReference>
<evidence type="ECO:0000256" key="4">
    <source>
        <dbReference type="ARBA" id="ARBA00023125"/>
    </source>
</evidence>
<dbReference type="NCBIfam" id="TIGR02937">
    <property type="entry name" value="sigma70-ECF"/>
    <property type="match status" value="1"/>
</dbReference>
<dbReference type="eggNOG" id="COG1595">
    <property type="taxonomic scope" value="Bacteria"/>
</dbReference>
<keyword evidence="5" id="KW-0804">Transcription</keyword>
<dbReference type="STRING" id="1297742.A176_005188"/>
<feature type="domain" description="RNA polymerase sigma-70 region 2" evidence="6">
    <location>
        <begin position="15"/>
        <end position="80"/>
    </location>
</feature>
<dbReference type="Proteomes" id="UP000009026">
    <property type="component" value="Chromosome"/>
</dbReference>
<evidence type="ECO:0000313" key="8">
    <source>
        <dbReference type="EMBL" id="AKQ68276.1"/>
    </source>
</evidence>
<evidence type="ECO:0000259" key="6">
    <source>
        <dbReference type="Pfam" id="PF04542"/>
    </source>
</evidence>
<dbReference type="Pfam" id="PF08281">
    <property type="entry name" value="Sigma70_r4_2"/>
    <property type="match status" value="1"/>
</dbReference>
<name>A0A0H4WXZ1_9BACT</name>
<evidence type="ECO:0000259" key="7">
    <source>
        <dbReference type="Pfam" id="PF08281"/>
    </source>
</evidence>